<organism evidence="1 2">
    <name type="scientific">Paenibacillus antri</name>
    <dbReference type="NCBI Taxonomy" id="2582848"/>
    <lineage>
        <taxon>Bacteria</taxon>
        <taxon>Bacillati</taxon>
        <taxon>Bacillota</taxon>
        <taxon>Bacilli</taxon>
        <taxon>Bacillales</taxon>
        <taxon>Paenibacillaceae</taxon>
        <taxon>Paenibacillus</taxon>
    </lineage>
</organism>
<reference evidence="1 2" key="1">
    <citation type="submission" date="2019-05" db="EMBL/GenBank/DDBJ databases">
        <authorList>
            <person name="Narsing Rao M.P."/>
            <person name="Li W.J."/>
        </authorList>
    </citation>
    <scope>NUCLEOTIDE SEQUENCE [LARGE SCALE GENOMIC DNA]</scope>
    <source>
        <strain evidence="1 2">SYSU_K30003</strain>
    </source>
</reference>
<comment type="caution">
    <text evidence="1">The sequence shown here is derived from an EMBL/GenBank/DDBJ whole genome shotgun (WGS) entry which is preliminary data.</text>
</comment>
<sequence>MKAFIRIGTAAALAVAISLLISWVGELDGSVLSPSGEPMTVFSDRTTGALTPETVVDALVDLGLTAEIRRVSVRSSLLEIDLALSGEPIDEASIRADMGAVAGLALAKSDNISRVFVRVLEPEREGSGAKLLLALSGAKSEFSATELQRLRDGEPMPDAWLEAKMRLTATDRWRELAP</sequence>
<keyword evidence="2" id="KW-1185">Reference proteome</keyword>
<dbReference type="EMBL" id="VCIW01000003">
    <property type="protein sequence ID" value="TLS53090.1"/>
    <property type="molecule type" value="Genomic_DNA"/>
</dbReference>
<dbReference type="OrthoDB" id="2678813at2"/>
<evidence type="ECO:0000313" key="2">
    <source>
        <dbReference type="Proteomes" id="UP000309676"/>
    </source>
</evidence>
<proteinExistence type="predicted"/>
<dbReference type="Proteomes" id="UP000309676">
    <property type="component" value="Unassembled WGS sequence"/>
</dbReference>
<dbReference type="RefSeq" id="WP_138193331.1">
    <property type="nucleotide sequence ID" value="NZ_VCIW01000003.1"/>
</dbReference>
<gene>
    <name evidence="1" type="ORF">FE782_06900</name>
</gene>
<accession>A0A5R9GG22</accession>
<name>A0A5R9GG22_9BACL</name>
<evidence type="ECO:0000313" key="1">
    <source>
        <dbReference type="EMBL" id="TLS53090.1"/>
    </source>
</evidence>
<protein>
    <submittedName>
        <fullName evidence="1">Uncharacterized protein</fullName>
    </submittedName>
</protein>
<dbReference type="AlphaFoldDB" id="A0A5R9GG22"/>